<evidence type="ECO:0000259" key="3">
    <source>
        <dbReference type="Pfam" id="PF02563"/>
    </source>
</evidence>
<dbReference type="InterPro" id="IPR003715">
    <property type="entry name" value="Poly_export_N"/>
</dbReference>
<name>A0A1T5F5V2_9SPHN</name>
<dbReference type="Gene3D" id="3.30.1950.10">
    <property type="entry name" value="wza like domain"/>
    <property type="match status" value="1"/>
</dbReference>
<accession>A0A1T5F5V2</accession>
<evidence type="ECO:0000256" key="2">
    <source>
        <dbReference type="SAM" id="SignalP"/>
    </source>
</evidence>
<dbReference type="Gene3D" id="3.10.560.10">
    <property type="entry name" value="Outer membrane lipoprotein wza domain like"/>
    <property type="match status" value="1"/>
</dbReference>
<feature type="domain" description="Soluble ligand binding" evidence="4">
    <location>
        <begin position="138"/>
        <end position="188"/>
    </location>
</feature>
<dbReference type="PANTHER" id="PTHR33619">
    <property type="entry name" value="POLYSACCHARIDE EXPORT PROTEIN GFCE-RELATED"/>
    <property type="match status" value="1"/>
</dbReference>
<keyword evidence="1 2" id="KW-0732">Signal</keyword>
<sequence>MAQFRFIFALGIVVLAGCAKNAPPVASAPDSPVTKLAELPRPEAADVVHSSRTAFIGPFTELRVEVFNVPEMQRDIMTDGQGNFAFPLVGAVAAAGKTPDMIASEIRSKLIGRYVRDPQVTVNFKSPTSQLAIQSMSVTVDGQVNKAGSYPVVGRMTLMRAVALAGGTTEFAKLEDVVVFRDVGNKKYVGIYNLEGIRRGNYADPEIFPNDVVIVGDSPQRRMFKDILQTFPALLSPIILLAREV</sequence>
<keyword evidence="6" id="KW-1185">Reference proteome</keyword>
<dbReference type="AlphaFoldDB" id="A0A1T5F5V2"/>
<evidence type="ECO:0000256" key="1">
    <source>
        <dbReference type="ARBA" id="ARBA00022729"/>
    </source>
</evidence>
<evidence type="ECO:0000313" key="6">
    <source>
        <dbReference type="Proteomes" id="UP000190044"/>
    </source>
</evidence>
<dbReference type="RefSeq" id="WP_139375845.1">
    <property type="nucleotide sequence ID" value="NZ_FUYP01000029.1"/>
</dbReference>
<proteinExistence type="predicted"/>
<dbReference type="EMBL" id="FUYP01000029">
    <property type="protein sequence ID" value="SKB91547.1"/>
    <property type="molecule type" value="Genomic_DNA"/>
</dbReference>
<feature type="chain" id="PRO_5012211157" evidence="2">
    <location>
        <begin position="22"/>
        <end position="245"/>
    </location>
</feature>
<dbReference type="OrthoDB" id="8410640at2"/>
<feature type="domain" description="Polysaccharide export protein N-terminal" evidence="3">
    <location>
        <begin position="53"/>
        <end position="124"/>
    </location>
</feature>
<dbReference type="PANTHER" id="PTHR33619:SF3">
    <property type="entry name" value="POLYSACCHARIDE EXPORT PROTEIN GFCE-RELATED"/>
    <property type="match status" value="1"/>
</dbReference>
<dbReference type="PROSITE" id="PS51257">
    <property type="entry name" value="PROKAR_LIPOPROTEIN"/>
    <property type="match status" value="1"/>
</dbReference>
<evidence type="ECO:0000313" key="5">
    <source>
        <dbReference type="EMBL" id="SKB91547.1"/>
    </source>
</evidence>
<dbReference type="InterPro" id="IPR049712">
    <property type="entry name" value="Poly_export"/>
</dbReference>
<reference evidence="6" key="1">
    <citation type="submission" date="2017-02" db="EMBL/GenBank/DDBJ databases">
        <authorList>
            <person name="Varghese N."/>
            <person name="Submissions S."/>
        </authorList>
    </citation>
    <scope>NUCLEOTIDE SEQUENCE [LARGE SCALE GENOMIC DNA]</scope>
    <source>
        <strain evidence="6">R11H</strain>
    </source>
</reference>
<dbReference type="Pfam" id="PF10531">
    <property type="entry name" value="SLBB"/>
    <property type="match status" value="1"/>
</dbReference>
<dbReference type="GO" id="GO:0015159">
    <property type="term" value="F:polysaccharide transmembrane transporter activity"/>
    <property type="evidence" value="ECO:0007669"/>
    <property type="project" value="InterPro"/>
</dbReference>
<dbReference type="Pfam" id="PF02563">
    <property type="entry name" value="Poly_export"/>
    <property type="match status" value="1"/>
</dbReference>
<dbReference type="Proteomes" id="UP000190044">
    <property type="component" value="Unassembled WGS sequence"/>
</dbReference>
<gene>
    <name evidence="5" type="ORF">SAMN06295937_10293</name>
</gene>
<organism evidence="5 6">
    <name type="scientific">Sphingopyxis flava</name>
    <dbReference type="NCBI Taxonomy" id="1507287"/>
    <lineage>
        <taxon>Bacteria</taxon>
        <taxon>Pseudomonadati</taxon>
        <taxon>Pseudomonadota</taxon>
        <taxon>Alphaproteobacteria</taxon>
        <taxon>Sphingomonadales</taxon>
        <taxon>Sphingomonadaceae</taxon>
        <taxon>Sphingopyxis</taxon>
    </lineage>
</organism>
<protein>
    <submittedName>
        <fullName evidence="5">Polysaccharide export outer membrane protein</fullName>
    </submittedName>
</protein>
<dbReference type="InterPro" id="IPR019554">
    <property type="entry name" value="Soluble_ligand-bd"/>
</dbReference>
<feature type="signal peptide" evidence="2">
    <location>
        <begin position="1"/>
        <end position="21"/>
    </location>
</feature>
<evidence type="ECO:0000259" key="4">
    <source>
        <dbReference type="Pfam" id="PF10531"/>
    </source>
</evidence>